<evidence type="ECO:0000259" key="2">
    <source>
        <dbReference type="PROSITE" id="PS50181"/>
    </source>
</evidence>
<feature type="domain" description="F-box" evidence="2">
    <location>
        <begin position="2"/>
        <end position="48"/>
    </location>
</feature>
<feature type="region of interest" description="Disordered" evidence="1">
    <location>
        <begin position="481"/>
        <end position="528"/>
    </location>
</feature>
<dbReference type="SUPFAM" id="SSF81383">
    <property type="entry name" value="F-box domain"/>
    <property type="match status" value="1"/>
</dbReference>
<keyword evidence="4" id="KW-1185">Reference proteome</keyword>
<gene>
    <name evidence="3" type="ORF">B0T25DRAFT_528670</name>
</gene>
<dbReference type="InterPro" id="IPR036047">
    <property type="entry name" value="F-box-like_dom_sf"/>
</dbReference>
<sequence length="574" mass="64414">MGLSLLDLPEELLLTIMKLLDPSSIQCLRRTNRIFLRLFSSSANFQELHHYVYLSKRSDSQAYPRPFLWRRANQKFEREAYSEGVRDLLRSEESRKQCLTCQNTSLQNPQLATNLTKNKGFCSACGVEHPAAFFRASERDNGRLMKDTCIGQTGHVRLCEHKVITRGEIEQRWSSALRLGNTDTDPGAKCIFLKRCSHASHAPKVKHGVTGSEGMKMCTYPEATLWRRGFAVVLTLRWTGHICQLSHDTPMPAALMEERIRDMRRGAAEYIVPQATPGALPEMRCFDPNKCGCLDFGSRYPPNSVWAGTPLISGKACCLIDPSRRLLPLTAPRAESALLKMSWGESGAAHFTLTRLSDALREFSGYSITARQCSPSAQCLQVFYCRRIACGPAWQPAWRTVDYAWIEALDPDSYSLREDQGTMGALWCVDPSCTNFYRYLRRPVVRKCCRPAEADFFHPQPFKGLVPSHLDRTWYKTQRAAAIRPAEQPRREPSTSGKAPSGLLDKSDTNRPLGVANSPGPHSQAGTLPAAVGQLPQRAAKGQSPTILGKKKLKAFWNRIVKRCMFAKETKGSR</sequence>
<dbReference type="Proteomes" id="UP001275084">
    <property type="component" value="Unassembled WGS sequence"/>
</dbReference>
<organism evidence="3 4">
    <name type="scientific">Lasiosphaeria hispida</name>
    <dbReference type="NCBI Taxonomy" id="260671"/>
    <lineage>
        <taxon>Eukaryota</taxon>
        <taxon>Fungi</taxon>
        <taxon>Dikarya</taxon>
        <taxon>Ascomycota</taxon>
        <taxon>Pezizomycotina</taxon>
        <taxon>Sordariomycetes</taxon>
        <taxon>Sordariomycetidae</taxon>
        <taxon>Sordariales</taxon>
        <taxon>Lasiosphaeriaceae</taxon>
        <taxon>Lasiosphaeria</taxon>
    </lineage>
</organism>
<protein>
    <recommendedName>
        <fullName evidence="2">F-box domain-containing protein</fullName>
    </recommendedName>
</protein>
<reference evidence="3" key="2">
    <citation type="submission" date="2023-06" db="EMBL/GenBank/DDBJ databases">
        <authorList>
            <consortium name="Lawrence Berkeley National Laboratory"/>
            <person name="Haridas S."/>
            <person name="Hensen N."/>
            <person name="Bonometti L."/>
            <person name="Westerberg I."/>
            <person name="Brannstrom I.O."/>
            <person name="Guillou S."/>
            <person name="Cros-Aarteil S."/>
            <person name="Calhoun S."/>
            <person name="Kuo A."/>
            <person name="Mondo S."/>
            <person name="Pangilinan J."/>
            <person name="Riley R."/>
            <person name="Labutti K."/>
            <person name="Andreopoulos B."/>
            <person name="Lipzen A."/>
            <person name="Chen C."/>
            <person name="Yanf M."/>
            <person name="Daum C."/>
            <person name="Ng V."/>
            <person name="Clum A."/>
            <person name="Steindorff A."/>
            <person name="Ohm R."/>
            <person name="Martin F."/>
            <person name="Silar P."/>
            <person name="Natvig D."/>
            <person name="Lalanne C."/>
            <person name="Gautier V."/>
            <person name="Ament-Velasquez S.L."/>
            <person name="Kruys A."/>
            <person name="Hutchinson M.I."/>
            <person name="Powell A.J."/>
            <person name="Barry K."/>
            <person name="Miller A.N."/>
            <person name="Grigoriev I.V."/>
            <person name="Debuchy R."/>
            <person name="Gladieux P."/>
            <person name="Thoren M.H."/>
            <person name="Johannesson H."/>
        </authorList>
    </citation>
    <scope>NUCLEOTIDE SEQUENCE</scope>
    <source>
        <strain evidence="3">CBS 955.72</strain>
    </source>
</reference>
<dbReference type="InterPro" id="IPR001810">
    <property type="entry name" value="F-box_dom"/>
</dbReference>
<evidence type="ECO:0000313" key="3">
    <source>
        <dbReference type="EMBL" id="KAK3363892.1"/>
    </source>
</evidence>
<proteinExistence type="predicted"/>
<dbReference type="AlphaFoldDB" id="A0AAJ0HVX3"/>
<dbReference type="PROSITE" id="PS50181">
    <property type="entry name" value="FBOX"/>
    <property type="match status" value="1"/>
</dbReference>
<evidence type="ECO:0000313" key="4">
    <source>
        <dbReference type="Proteomes" id="UP001275084"/>
    </source>
</evidence>
<reference evidence="3" key="1">
    <citation type="journal article" date="2023" name="Mol. Phylogenet. Evol.">
        <title>Genome-scale phylogeny and comparative genomics of the fungal order Sordariales.</title>
        <authorList>
            <person name="Hensen N."/>
            <person name="Bonometti L."/>
            <person name="Westerberg I."/>
            <person name="Brannstrom I.O."/>
            <person name="Guillou S."/>
            <person name="Cros-Aarteil S."/>
            <person name="Calhoun S."/>
            <person name="Haridas S."/>
            <person name="Kuo A."/>
            <person name="Mondo S."/>
            <person name="Pangilinan J."/>
            <person name="Riley R."/>
            <person name="LaButti K."/>
            <person name="Andreopoulos B."/>
            <person name="Lipzen A."/>
            <person name="Chen C."/>
            <person name="Yan M."/>
            <person name="Daum C."/>
            <person name="Ng V."/>
            <person name="Clum A."/>
            <person name="Steindorff A."/>
            <person name="Ohm R.A."/>
            <person name="Martin F."/>
            <person name="Silar P."/>
            <person name="Natvig D.O."/>
            <person name="Lalanne C."/>
            <person name="Gautier V."/>
            <person name="Ament-Velasquez S.L."/>
            <person name="Kruys A."/>
            <person name="Hutchinson M.I."/>
            <person name="Powell A.J."/>
            <person name="Barry K."/>
            <person name="Miller A.N."/>
            <person name="Grigoriev I.V."/>
            <person name="Debuchy R."/>
            <person name="Gladieux P."/>
            <person name="Hiltunen Thoren M."/>
            <person name="Johannesson H."/>
        </authorList>
    </citation>
    <scope>NUCLEOTIDE SEQUENCE</scope>
    <source>
        <strain evidence="3">CBS 955.72</strain>
    </source>
</reference>
<dbReference type="Pfam" id="PF00646">
    <property type="entry name" value="F-box"/>
    <property type="match status" value="1"/>
</dbReference>
<name>A0AAJ0HVX3_9PEZI</name>
<accession>A0AAJ0HVX3</accession>
<comment type="caution">
    <text evidence="3">The sequence shown here is derived from an EMBL/GenBank/DDBJ whole genome shotgun (WGS) entry which is preliminary data.</text>
</comment>
<dbReference type="EMBL" id="JAUIQD010000001">
    <property type="protein sequence ID" value="KAK3363892.1"/>
    <property type="molecule type" value="Genomic_DNA"/>
</dbReference>
<evidence type="ECO:0000256" key="1">
    <source>
        <dbReference type="SAM" id="MobiDB-lite"/>
    </source>
</evidence>